<dbReference type="GO" id="GO:0003712">
    <property type="term" value="F:transcription coregulator activity"/>
    <property type="evidence" value="ECO:0007669"/>
    <property type="project" value="InterPro"/>
</dbReference>
<proteinExistence type="inferred from homology"/>
<dbReference type="Proteomes" id="UP000092444">
    <property type="component" value="Unassembled WGS sequence"/>
</dbReference>
<evidence type="ECO:0000256" key="2">
    <source>
        <dbReference type="ARBA" id="ARBA00008186"/>
    </source>
</evidence>
<keyword evidence="12" id="KW-1185">Reference proteome</keyword>
<dbReference type="AlphaFoldDB" id="A0A1B0G507"/>
<dbReference type="Gene3D" id="1.10.287.3490">
    <property type="match status" value="1"/>
</dbReference>
<evidence type="ECO:0000256" key="4">
    <source>
        <dbReference type="ARBA" id="ARBA00023015"/>
    </source>
</evidence>
<feature type="compositionally biased region" description="Low complexity" evidence="10">
    <location>
        <begin position="164"/>
        <end position="175"/>
    </location>
</feature>
<dbReference type="GO" id="GO:0016592">
    <property type="term" value="C:mediator complex"/>
    <property type="evidence" value="ECO:0007669"/>
    <property type="project" value="InterPro"/>
</dbReference>
<dbReference type="PhylomeDB" id="A0A1B0G507"/>
<evidence type="ECO:0000256" key="5">
    <source>
        <dbReference type="ARBA" id="ARBA00023159"/>
    </source>
</evidence>
<evidence type="ECO:0000256" key="8">
    <source>
        <dbReference type="ARBA" id="ARBA00032011"/>
    </source>
</evidence>
<sequence length="175" mass="19614">MNPLGKIQVLDDIEKEIIQCLQSAGQTLQELSKEKSSQKNAETQTQQFLKSLSSLESKLTEQISYLTQVSTGQPHEGSGYASAKVLQMAWHRISHVRSRVRELEETKAKYTHAARQQQQQRQQQHAAAAAAQQQIAQQQQQQQQQQQSHLQDNPGGSLTTSGAINQDININQQQS</sequence>
<feature type="compositionally biased region" description="Low complexity" evidence="10">
    <location>
        <begin position="113"/>
        <end position="147"/>
    </location>
</feature>
<dbReference type="EnsemblMetazoa" id="GMOY008403-RA">
    <property type="protein sequence ID" value="GMOY008403-PA"/>
    <property type="gene ID" value="GMOY008403"/>
</dbReference>
<name>A0A1B0G507_GLOMM</name>
<evidence type="ECO:0000256" key="3">
    <source>
        <dbReference type="ARBA" id="ARBA00019621"/>
    </source>
</evidence>
<dbReference type="GO" id="GO:0006357">
    <property type="term" value="P:regulation of transcription by RNA polymerase II"/>
    <property type="evidence" value="ECO:0007669"/>
    <property type="project" value="InterPro"/>
</dbReference>
<dbReference type="VEuPathDB" id="VectorBase:GMOY008403"/>
<feature type="region of interest" description="Disordered" evidence="10">
    <location>
        <begin position="104"/>
        <end position="175"/>
    </location>
</feature>
<evidence type="ECO:0000313" key="11">
    <source>
        <dbReference type="EnsemblMetazoa" id="GMOY008403-PA"/>
    </source>
</evidence>
<gene>
    <name evidence="9" type="primary">MED11</name>
</gene>
<reference evidence="11" key="1">
    <citation type="submission" date="2020-05" db="UniProtKB">
        <authorList>
            <consortium name="EnsemblMetazoa"/>
        </authorList>
    </citation>
    <scope>IDENTIFICATION</scope>
    <source>
        <strain evidence="11">Yale</strain>
    </source>
</reference>
<dbReference type="FunFam" id="1.10.287.3490:FF:000001">
    <property type="entry name" value="Mediator of RNA polymerase II transcription subunit 11"/>
    <property type="match status" value="1"/>
</dbReference>
<keyword evidence="4 9" id="KW-0805">Transcription regulation</keyword>
<protein>
    <recommendedName>
        <fullName evidence="3 9">Mediator of RNA polymerase II transcription subunit 11</fullName>
    </recommendedName>
    <alternativeName>
        <fullName evidence="8 9">Mediator complex subunit 11</fullName>
    </alternativeName>
</protein>
<dbReference type="PANTHER" id="PTHR22890">
    <property type="entry name" value="MEDIATOR OF RNA POLYMERASE II TRANSCRIPTION SUBUNIT 11"/>
    <property type="match status" value="1"/>
</dbReference>
<dbReference type="Pfam" id="PF10280">
    <property type="entry name" value="Med11"/>
    <property type="match status" value="1"/>
</dbReference>
<keyword evidence="7 9" id="KW-0539">Nucleus</keyword>
<comment type="function">
    <text evidence="9">Component of the Mediator complex, a coactivator involved in the regulated transcription of nearly all RNA polymerase II-dependent genes. Mediator functions as a bridge to convey information from gene-specific regulatory proteins to the basal RNA polymerase II transcription machinery. Mediator is recruited to promoters by direct interactions with regulatory proteins and serves as a scaffold for the assembly of a functional pre-initiation complex with RNA polymerase II and the general transcription factors.</text>
</comment>
<comment type="subcellular location">
    <subcellularLocation>
        <location evidence="1 9">Nucleus</location>
    </subcellularLocation>
</comment>
<evidence type="ECO:0000256" key="10">
    <source>
        <dbReference type="SAM" id="MobiDB-lite"/>
    </source>
</evidence>
<accession>A0A1B0G507</accession>
<comment type="similarity">
    <text evidence="2 9">Belongs to the Mediator complex subunit 11 family.</text>
</comment>
<comment type="subunit">
    <text evidence="9">Component of the Mediator complex.</text>
</comment>
<evidence type="ECO:0000256" key="7">
    <source>
        <dbReference type="ARBA" id="ARBA00023242"/>
    </source>
</evidence>
<dbReference type="STRING" id="37546.A0A1B0G507"/>
<evidence type="ECO:0000313" key="12">
    <source>
        <dbReference type="Proteomes" id="UP000092444"/>
    </source>
</evidence>
<evidence type="ECO:0000256" key="9">
    <source>
        <dbReference type="RuleBase" id="RU364147"/>
    </source>
</evidence>
<organism evidence="11 12">
    <name type="scientific">Glossina morsitans morsitans</name>
    <name type="common">Savannah tsetse fly</name>
    <dbReference type="NCBI Taxonomy" id="37546"/>
    <lineage>
        <taxon>Eukaryota</taxon>
        <taxon>Metazoa</taxon>
        <taxon>Ecdysozoa</taxon>
        <taxon>Arthropoda</taxon>
        <taxon>Hexapoda</taxon>
        <taxon>Insecta</taxon>
        <taxon>Pterygota</taxon>
        <taxon>Neoptera</taxon>
        <taxon>Endopterygota</taxon>
        <taxon>Diptera</taxon>
        <taxon>Brachycera</taxon>
        <taxon>Muscomorpha</taxon>
        <taxon>Hippoboscoidea</taxon>
        <taxon>Glossinidae</taxon>
        <taxon>Glossina</taxon>
    </lineage>
</organism>
<evidence type="ECO:0000256" key="6">
    <source>
        <dbReference type="ARBA" id="ARBA00023163"/>
    </source>
</evidence>
<keyword evidence="6 9" id="KW-0804">Transcription</keyword>
<dbReference type="EMBL" id="CCAG010023642">
    <property type="status" value="NOT_ANNOTATED_CDS"/>
    <property type="molecule type" value="Genomic_DNA"/>
</dbReference>
<keyword evidence="5 9" id="KW-0010">Activator</keyword>
<feature type="compositionally biased region" description="Polar residues" evidence="10">
    <location>
        <begin position="148"/>
        <end position="163"/>
    </location>
</feature>
<evidence type="ECO:0000256" key="1">
    <source>
        <dbReference type="ARBA" id="ARBA00004123"/>
    </source>
</evidence>
<dbReference type="InterPro" id="IPR019404">
    <property type="entry name" value="Mediator_Med11"/>
</dbReference>